<evidence type="ECO:0000256" key="17">
    <source>
        <dbReference type="SAM" id="Phobius"/>
    </source>
</evidence>
<keyword evidence="6 15" id="KW-0999">Mitochondrion inner membrane</keyword>
<evidence type="ECO:0000256" key="7">
    <source>
        <dbReference type="ARBA" id="ARBA00022990"/>
    </source>
</evidence>
<evidence type="ECO:0000256" key="14">
    <source>
        <dbReference type="ARBA" id="ARBA00074682"/>
    </source>
</evidence>
<dbReference type="PANTHER" id="PTHR12427:SF1">
    <property type="entry name" value="ATP SYNTHASE SUBUNIT E, MITOCHONDRIAL"/>
    <property type="match status" value="1"/>
</dbReference>
<organism evidence="18 19">
    <name type="scientific">Callosobruchus maculatus</name>
    <name type="common">Southern cowpea weevil</name>
    <name type="synonym">Pulse bruchid</name>
    <dbReference type="NCBI Taxonomy" id="64391"/>
    <lineage>
        <taxon>Eukaryota</taxon>
        <taxon>Metazoa</taxon>
        <taxon>Ecdysozoa</taxon>
        <taxon>Arthropoda</taxon>
        <taxon>Hexapoda</taxon>
        <taxon>Insecta</taxon>
        <taxon>Pterygota</taxon>
        <taxon>Neoptera</taxon>
        <taxon>Endopterygota</taxon>
        <taxon>Coleoptera</taxon>
        <taxon>Polyphaga</taxon>
        <taxon>Cucujiformia</taxon>
        <taxon>Chrysomeloidea</taxon>
        <taxon>Chrysomelidae</taxon>
        <taxon>Bruchinae</taxon>
        <taxon>Bruchini</taxon>
        <taxon>Callosobruchus</taxon>
    </lineage>
</organism>
<evidence type="ECO:0000256" key="2">
    <source>
        <dbReference type="ARBA" id="ARBA00007333"/>
    </source>
</evidence>
<feature type="transmembrane region" description="Helical" evidence="17">
    <location>
        <begin position="16"/>
        <end position="34"/>
    </location>
</feature>
<comment type="subunit">
    <text evidence="15">F-type ATPases have 2 components, CF(1) - the catalytic core - and CF(0) - the membrane proton channel. CF(1) and CF(0) have multiple subunits.</text>
</comment>
<comment type="similarity">
    <text evidence="2 15">Belongs to the ATPase e subunit family.</text>
</comment>
<keyword evidence="9 15" id="KW-0496">Mitochondrion</keyword>
<dbReference type="Pfam" id="PF05680">
    <property type="entry name" value="ATP-synt_E"/>
    <property type="match status" value="1"/>
</dbReference>
<evidence type="ECO:0000256" key="10">
    <source>
        <dbReference type="ARBA" id="ARBA00023136"/>
    </source>
</evidence>
<dbReference type="GO" id="GO:0045259">
    <property type="term" value="C:proton-transporting ATP synthase complex"/>
    <property type="evidence" value="ECO:0007669"/>
    <property type="project" value="UniProtKB-UniRule"/>
</dbReference>
<evidence type="ECO:0000256" key="3">
    <source>
        <dbReference type="ARBA" id="ARBA00022448"/>
    </source>
</evidence>
<name>A0A653DM75_CALMS</name>
<evidence type="ECO:0000256" key="15">
    <source>
        <dbReference type="RuleBase" id="RU367005"/>
    </source>
</evidence>
<comment type="subcellular location">
    <subcellularLocation>
        <location evidence="1 15">Mitochondrion inner membrane</location>
    </subcellularLocation>
</comment>
<evidence type="ECO:0000256" key="11">
    <source>
        <dbReference type="ARBA" id="ARBA00023310"/>
    </source>
</evidence>
<dbReference type="Proteomes" id="UP000410492">
    <property type="component" value="Unassembled WGS sequence"/>
</dbReference>
<keyword evidence="16" id="KW-0175">Coiled coil</keyword>
<comment type="function">
    <text evidence="12 15">Subunit e, of the mitochondrial membrane ATP synthase complex (F(1)F(0) ATP synthase or Complex V) that produces ATP from ADP in the presence of a proton gradient across the membrane which is generated by electron transport complexes of the respiratory chain. ATP synthase complex consist of a soluble F(1) head domain - the catalytic core - and a membrane F(1) domain - the membrane proton channel. These two domains are linked by a central stalk rotating inside the F(1) region and a stationary peripheral stalk. During catalysis, ATP synthesis in the catalytic domain of F(1) is coupled via a rotary mechanism of the central stalk subunits to proton translocation. In vivo, can only synthesize ATP although its ATP hydrolase activity can be activated artificially in vitro. Part of the complex F(0) domain.</text>
</comment>
<gene>
    <name evidence="18" type="ORF">CALMAC_LOCUS18768</name>
</gene>
<dbReference type="PANTHER" id="PTHR12427">
    <property type="entry name" value="ATP SYNTHASE E CHAIN, MITOCHONDRIAL"/>
    <property type="match status" value="1"/>
</dbReference>
<evidence type="ECO:0000256" key="9">
    <source>
        <dbReference type="ARBA" id="ARBA00023128"/>
    </source>
</evidence>
<dbReference type="InterPro" id="IPR008386">
    <property type="entry name" value="ATP_synth_F0_esu_mt"/>
</dbReference>
<keyword evidence="17" id="KW-1133">Transmembrane helix</keyword>
<reference evidence="18 19" key="1">
    <citation type="submission" date="2019-01" db="EMBL/GenBank/DDBJ databases">
        <authorList>
            <person name="Sayadi A."/>
        </authorList>
    </citation>
    <scope>NUCLEOTIDE SEQUENCE [LARGE SCALE GENOMIC DNA]</scope>
</reference>
<keyword evidence="11 15" id="KW-0066">ATP synthesis</keyword>
<evidence type="ECO:0000313" key="18">
    <source>
        <dbReference type="EMBL" id="VEN61331.1"/>
    </source>
</evidence>
<keyword evidence="8 15" id="KW-0406">Ion transport</keyword>
<evidence type="ECO:0000256" key="4">
    <source>
        <dbReference type="ARBA" id="ARBA00022547"/>
    </source>
</evidence>
<keyword evidence="19" id="KW-1185">Reference proteome</keyword>
<evidence type="ECO:0000256" key="16">
    <source>
        <dbReference type="SAM" id="Coils"/>
    </source>
</evidence>
<dbReference type="GO" id="GO:0015078">
    <property type="term" value="F:proton transmembrane transporter activity"/>
    <property type="evidence" value="ECO:0007669"/>
    <property type="project" value="InterPro"/>
</dbReference>
<evidence type="ECO:0000313" key="19">
    <source>
        <dbReference type="Proteomes" id="UP000410492"/>
    </source>
</evidence>
<dbReference type="GO" id="GO:0015986">
    <property type="term" value="P:proton motive force-driven ATP synthesis"/>
    <property type="evidence" value="ECO:0007669"/>
    <property type="project" value="InterPro"/>
</dbReference>
<keyword evidence="7" id="KW-0007">Acetylation</keyword>
<accession>A0A653DM75</accession>
<proteinExistence type="inferred from homology"/>
<evidence type="ECO:0000256" key="5">
    <source>
        <dbReference type="ARBA" id="ARBA00022781"/>
    </source>
</evidence>
<keyword evidence="4 15" id="KW-0138">CF(0)</keyword>
<keyword evidence="5 15" id="KW-0375">Hydrogen ion transport</keyword>
<dbReference type="EMBL" id="CAACVG010013132">
    <property type="protein sequence ID" value="VEN61331.1"/>
    <property type="molecule type" value="Genomic_DNA"/>
</dbReference>
<comment type="subunit">
    <text evidence="13">Component of the ATP synthase complex composed at least of ATP5F1A/subunit alpha, ATP5F1B/subunit beta, ATP5MC1/subunit c (homooctomer), MT-ATP6/subunit a, MT-ATP8/subunit 8, ATP5ME/subunit e, ATP5MF/subunit f, ATP5MG/subunit g, ATP5MK/subunit k, ATP5MJ/subunit j, ATP5F1C/subunit gamma, ATP5F1D/subunit delta, ATP5F1E/subunit epsilon, ATP5PF/subunit F6, ATP5PB/subunit b, ATP5PD/subunit d, ATP5PO/subunit OSCP. ATP synthase complex consists of a soluble F(1) head domain (subunits alpha(3) and beta(3)) - the catalytic core - and a membrane F(0) domain - the membrane proton channel (subunits c, a, 8, e, f, g, k and j). These two domains are linked by a central stalk (subunits gamma, delta, and epsilon) rotating inside the F1 region and a stationary peripheral stalk (subunits F6, b, d, and OSCP).</text>
</comment>
<evidence type="ECO:0000256" key="6">
    <source>
        <dbReference type="ARBA" id="ARBA00022792"/>
    </source>
</evidence>
<keyword evidence="17" id="KW-0812">Transmembrane</keyword>
<sequence length="78" mass="8874">MADLPAPVRVSPVIKFFRWSFLGAGIVWGAFHLNRFSKKENALREVESKLKAERDAKLAAEKKAAAEREMAELEKMTR</sequence>
<evidence type="ECO:0000256" key="8">
    <source>
        <dbReference type="ARBA" id="ARBA00023065"/>
    </source>
</evidence>
<protein>
    <recommendedName>
        <fullName evidence="14 15">ATP synthase F(0) complex subunit e, mitochondrial</fullName>
    </recommendedName>
</protein>
<keyword evidence="3 15" id="KW-0813">Transport</keyword>
<dbReference type="OrthoDB" id="9982108at2759"/>
<feature type="coiled-coil region" evidence="16">
    <location>
        <begin position="36"/>
        <end position="76"/>
    </location>
</feature>
<keyword evidence="10 17" id="KW-0472">Membrane</keyword>
<dbReference type="GO" id="GO:0005743">
    <property type="term" value="C:mitochondrial inner membrane"/>
    <property type="evidence" value="ECO:0007669"/>
    <property type="project" value="UniProtKB-SubCell"/>
</dbReference>
<evidence type="ECO:0000256" key="12">
    <source>
        <dbReference type="ARBA" id="ARBA00057306"/>
    </source>
</evidence>
<dbReference type="AlphaFoldDB" id="A0A653DM75"/>
<evidence type="ECO:0000256" key="1">
    <source>
        <dbReference type="ARBA" id="ARBA00004273"/>
    </source>
</evidence>
<evidence type="ECO:0000256" key="13">
    <source>
        <dbReference type="ARBA" id="ARBA00064647"/>
    </source>
</evidence>